<evidence type="ECO:0000313" key="1">
    <source>
        <dbReference type="EMBL" id="RRT70261.1"/>
    </source>
</evidence>
<sequence length="220" mass="23829">MENAPQMAPKPTKVMMELSHRPRRLWMHVVVNIAGLLKPQSTLFPGVSLLSDQQADARDAAGIDVAHPPTGVQPLGRDAVVHCLRPRRRSLVVPPLCRAGDRQTQWCGETRKDPVVDMSARACAGEVAVQGWCGGDVTIRGDSERVRRSPVVAPVEKMTSSAVPRGDGPPPLLVSAGGCSPPASDPRRFVPPLGRHLHHRFDWCCSTKSLRAALPINTQT</sequence>
<dbReference type="EMBL" id="AMZH03004080">
    <property type="protein sequence ID" value="RRT70261.1"/>
    <property type="molecule type" value="Genomic_DNA"/>
</dbReference>
<gene>
    <name evidence="1" type="ORF">B296_00036612</name>
</gene>
<organism evidence="1 2">
    <name type="scientific">Ensete ventricosum</name>
    <name type="common">Abyssinian banana</name>
    <name type="synonym">Musa ensete</name>
    <dbReference type="NCBI Taxonomy" id="4639"/>
    <lineage>
        <taxon>Eukaryota</taxon>
        <taxon>Viridiplantae</taxon>
        <taxon>Streptophyta</taxon>
        <taxon>Embryophyta</taxon>
        <taxon>Tracheophyta</taxon>
        <taxon>Spermatophyta</taxon>
        <taxon>Magnoliopsida</taxon>
        <taxon>Liliopsida</taxon>
        <taxon>Zingiberales</taxon>
        <taxon>Musaceae</taxon>
        <taxon>Ensete</taxon>
    </lineage>
</organism>
<evidence type="ECO:0000313" key="2">
    <source>
        <dbReference type="Proteomes" id="UP000287651"/>
    </source>
</evidence>
<name>A0A427A240_ENSVE</name>
<dbReference type="Proteomes" id="UP000287651">
    <property type="component" value="Unassembled WGS sequence"/>
</dbReference>
<comment type="caution">
    <text evidence="1">The sequence shown here is derived from an EMBL/GenBank/DDBJ whole genome shotgun (WGS) entry which is preliminary data.</text>
</comment>
<accession>A0A427A240</accession>
<reference evidence="1 2" key="1">
    <citation type="journal article" date="2014" name="Agronomy (Basel)">
        <title>A Draft Genome Sequence for Ensete ventricosum, the Drought-Tolerant Tree Against Hunger.</title>
        <authorList>
            <person name="Harrison J."/>
            <person name="Moore K.A."/>
            <person name="Paszkiewicz K."/>
            <person name="Jones T."/>
            <person name="Grant M."/>
            <person name="Ambacheew D."/>
            <person name="Muzemil S."/>
            <person name="Studholme D.J."/>
        </authorList>
    </citation>
    <scope>NUCLEOTIDE SEQUENCE [LARGE SCALE GENOMIC DNA]</scope>
</reference>
<protein>
    <submittedName>
        <fullName evidence="1">Uncharacterized protein</fullName>
    </submittedName>
</protein>
<proteinExistence type="predicted"/>
<dbReference type="AlphaFoldDB" id="A0A427A240"/>